<keyword evidence="2" id="KW-1185">Reference proteome</keyword>
<sequence>MLHTLLLSRKWFSRLPFQAAAPSSSSLIQPTTMLLSISSGRDAPGCGCSLFIAETSFFLSVCFSCCSMCVSSSLLGQAAGCASILRSLLLLQSRCSCSNTFQLSPFCWASCCTSSCFQQTVISTSSPSWIVLFNGCFPFFQDRVLALFAAP</sequence>
<organism evidence="1 2">
    <name type="scientific">Vigna angularis var. angularis</name>
    <dbReference type="NCBI Taxonomy" id="157739"/>
    <lineage>
        <taxon>Eukaryota</taxon>
        <taxon>Viridiplantae</taxon>
        <taxon>Streptophyta</taxon>
        <taxon>Embryophyta</taxon>
        <taxon>Tracheophyta</taxon>
        <taxon>Spermatophyta</taxon>
        <taxon>Magnoliopsida</taxon>
        <taxon>eudicotyledons</taxon>
        <taxon>Gunneridae</taxon>
        <taxon>Pentapetalae</taxon>
        <taxon>rosids</taxon>
        <taxon>fabids</taxon>
        <taxon>Fabales</taxon>
        <taxon>Fabaceae</taxon>
        <taxon>Papilionoideae</taxon>
        <taxon>50 kb inversion clade</taxon>
        <taxon>NPAAA clade</taxon>
        <taxon>indigoferoid/millettioid clade</taxon>
        <taxon>Phaseoleae</taxon>
        <taxon>Vigna</taxon>
    </lineage>
</organism>
<evidence type="ECO:0000313" key="2">
    <source>
        <dbReference type="Proteomes" id="UP000291084"/>
    </source>
</evidence>
<dbReference type="AlphaFoldDB" id="A0A0S3TBN6"/>
<protein>
    <submittedName>
        <fullName evidence="1">Uncharacterized protein</fullName>
    </submittedName>
</protein>
<evidence type="ECO:0000313" key="1">
    <source>
        <dbReference type="EMBL" id="BAU02320.1"/>
    </source>
</evidence>
<reference evidence="1 2" key="1">
    <citation type="journal article" date="2015" name="Sci. Rep.">
        <title>The power of single molecule real-time sequencing technology in the de novo assembly of a eukaryotic genome.</title>
        <authorList>
            <person name="Sakai H."/>
            <person name="Naito K."/>
            <person name="Ogiso-Tanaka E."/>
            <person name="Takahashi Y."/>
            <person name="Iseki K."/>
            <person name="Muto C."/>
            <person name="Satou K."/>
            <person name="Teruya K."/>
            <person name="Shiroma A."/>
            <person name="Shimoji M."/>
            <person name="Hirano T."/>
            <person name="Itoh T."/>
            <person name="Kaga A."/>
            <person name="Tomooka N."/>
        </authorList>
    </citation>
    <scope>NUCLEOTIDE SEQUENCE [LARGE SCALE GENOMIC DNA]</scope>
    <source>
        <strain evidence="2">cv. Shumari</strain>
    </source>
</reference>
<proteinExistence type="predicted"/>
<name>A0A0S3TBN6_PHAAN</name>
<accession>A0A0S3TBN6</accession>
<dbReference type="Proteomes" id="UP000291084">
    <property type="component" value="Chromosome 11"/>
</dbReference>
<dbReference type="EMBL" id="AP015044">
    <property type="protein sequence ID" value="BAU02320.1"/>
    <property type="molecule type" value="Genomic_DNA"/>
</dbReference>
<gene>
    <name evidence="1" type="primary">Vigan.11G182200</name>
    <name evidence="1" type="ORF">VIGAN_11182200</name>
</gene>